<dbReference type="Pfam" id="PF13529">
    <property type="entry name" value="Peptidase_C39_2"/>
    <property type="match status" value="1"/>
</dbReference>
<dbReference type="Gene3D" id="3.90.70.10">
    <property type="entry name" value="Cysteine proteinases"/>
    <property type="match status" value="1"/>
</dbReference>
<proteinExistence type="predicted"/>
<dbReference type="RefSeq" id="WP_048121489.1">
    <property type="nucleotide sequence ID" value="NZ_CP009520.1"/>
</dbReference>
<sequence length="389" mass="44119">MQKSLDFGTKSSAQKEDNYSVTAEKAFEHANAQMISFIAADAPGFENWTEASIDPKPIELYDINGQKLFYQFSVYKEKKLIGTIDIYANKTLGNSFNDIAFDPIPYKASEAMKKSKEIAKKNYPTGEIKSTNLVVYSYPSIGAMTVIKDKTTGVEHRIFVDAYTLEEVEDKPETETELGVWSMHEMKLENGVEENLKEWKKSDQLTKFIEQAAVDKGVDVNTAVTEEDIKKISGDMEVMASTSKKLGVPLRGQQNEYWCGPACIQMISLYYGYPTPTQKSIYYNFPWKDPEPESGLSSADIVKWAKNKWGKTGTIDNSMTNSEIVTEIDKRRPFFSMLTNPNHFRVCNGYLIQNGYFYIYINDPMPEGSNGTPKIELGSSKEKKRIYVR</sequence>
<gene>
    <name evidence="3" type="ORF">MSVAZ_2392</name>
</gene>
<dbReference type="PATRIC" id="fig|1434123.4.peg.2927"/>
<keyword evidence="4" id="KW-1185">Reference proteome</keyword>
<dbReference type="KEGG" id="mvc:MSVAZ_2392"/>
<feature type="domain" description="Peptidase C39-like" evidence="2">
    <location>
        <begin position="246"/>
        <end position="365"/>
    </location>
</feature>
<accession>A0A0E3LHQ1</accession>
<dbReference type="HOGENOM" id="CLU_060686_1_0_2"/>
<dbReference type="EMBL" id="CP009520">
    <property type="protein sequence ID" value="AKB44661.1"/>
    <property type="molecule type" value="Genomic_DNA"/>
</dbReference>
<evidence type="ECO:0000259" key="2">
    <source>
        <dbReference type="Pfam" id="PF13529"/>
    </source>
</evidence>
<dbReference type="GeneID" id="24810879"/>
<evidence type="ECO:0000256" key="1">
    <source>
        <dbReference type="SAM" id="MobiDB-lite"/>
    </source>
</evidence>
<dbReference type="AlphaFoldDB" id="A0A0E3LHQ1"/>
<protein>
    <recommendedName>
        <fullName evidence="2">Peptidase C39-like domain-containing protein</fullName>
    </recommendedName>
</protein>
<dbReference type="InterPro" id="IPR039564">
    <property type="entry name" value="Peptidase_C39-like"/>
</dbReference>
<name>A0A0E3LHQ1_9EURY</name>
<feature type="region of interest" description="Disordered" evidence="1">
    <location>
        <begin position="370"/>
        <end position="389"/>
    </location>
</feature>
<organism evidence="3 4">
    <name type="scientific">Methanosarcina vacuolata Z-761</name>
    <dbReference type="NCBI Taxonomy" id="1434123"/>
    <lineage>
        <taxon>Archaea</taxon>
        <taxon>Methanobacteriati</taxon>
        <taxon>Methanobacteriota</taxon>
        <taxon>Stenosarchaea group</taxon>
        <taxon>Methanomicrobia</taxon>
        <taxon>Methanosarcinales</taxon>
        <taxon>Methanosarcinaceae</taxon>
        <taxon>Methanosarcina</taxon>
    </lineage>
</organism>
<reference evidence="3 4" key="1">
    <citation type="submission" date="2014-07" db="EMBL/GenBank/DDBJ databases">
        <title>Methanogenic archaea and the global carbon cycle.</title>
        <authorList>
            <person name="Henriksen J.R."/>
            <person name="Luke J."/>
            <person name="Reinhart S."/>
            <person name="Benedict M.N."/>
            <person name="Youngblut N.D."/>
            <person name="Metcalf M.E."/>
            <person name="Whitaker R.J."/>
            <person name="Metcalf W.W."/>
        </authorList>
    </citation>
    <scope>NUCLEOTIDE SEQUENCE [LARGE SCALE GENOMIC DNA]</scope>
    <source>
        <strain evidence="3 4">Z-761</strain>
    </source>
</reference>
<dbReference type="Proteomes" id="UP000033096">
    <property type="component" value="Chromosome"/>
</dbReference>
<evidence type="ECO:0000313" key="3">
    <source>
        <dbReference type="EMBL" id="AKB44661.1"/>
    </source>
</evidence>
<evidence type="ECO:0000313" key="4">
    <source>
        <dbReference type="Proteomes" id="UP000033096"/>
    </source>
</evidence>